<gene>
    <name evidence="1" type="ORF">AWN90_36800</name>
</gene>
<evidence type="ECO:0000313" key="2">
    <source>
        <dbReference type="Proteomes" id="UP000076512"/>
    </source>
</evidence>
<evidence type="ECO:0000313" key="1">
    <source>
        <dbReference type="EMBL" id="KZM72237.1"/>
    </source>
</evidence>
<dbReference type="RefSeq" id="WP_067592658.1">
    <property type="nucleotide sequence ID" value="NZ_JABMCZ010000001.1"/>
</dbReference>
<dbReference type="STRING" id="455432.AWN90_36800"/>
<accession>A0A164LBX0</accession>
<dbReference type="Proteomes" id="UP000076512">
    <property type="component" value="Unassembled WGS sequence"/>
</dbReference>
<organism evidence="1 2">
    <name type="scientific">Nocardia terpenica</name>
    <dbReference type="NCBI Taxonomy" id="455432"/>
    <lineage>
        <taxon>Bacteria</taxon>
        <taxon>Bacillati</taxon>
        <taxon>Actinomycetota</taxon>
        <taxon>Actinomycetes</taxon>
        <taxon>Mycobacteriales</taxon>
        <taxon>Nocardiaceae</taxon>
        <taxon>Nocardia</taxon>
    </lineage>
</organism>
<dbReference type="AlphaFoldDB" id="A0A164LBX0"/>
<sequence length="100" mass="10780">MPGWSLEVQADTGALTEQQQSRLMHGFGRWVMLSHNTATGRTSFGVPVEDAPLREAITETLDTAENVLRSVLADARLVGVQVISAEDRDAELAAAGIFID</sequence>
<comment type="caution">
    <text evidence="1">The sequence shown here is derived from an EMBL/GenBank/DDBJ whole genome shotgun (WGS) entry which is preliminary data.</text>
</comment>
<reference evidence="1 2" key="1">
    <citation type="submission" date="2016-04" db="EMBL/GenBank/DDBJ databases">
        <authorList>
            <person name="Evans L.H."/>
            <person name="Alamgir A."/>
            <person name="Owens N."/>
            <person name="Weber N.D."/>
            <person name="Virtaneva K."/>
            <person name="Barbian K."/>
            <person name="Babar A."/>
            <person name="Rosenke K."/>
        </authorList>
    </citation>
    <scope>NUCLEOTIDE SEQUENCE [LARGE SCALE GENOMIC DNA]</scope>
    <source>
        <strain evidence="1 2">IFM 0406</strain>
    </source>
</reference>
<protein>
    <submittedName>
        <fullName evidence="1">Uncharacterized protein</fullName>
    </submittedName>
</protein>
<proteinExistence type="predicted"/>
<dbReference type="EMBL" id="LWGR01000009">
    <property type="protein sequence ID" value="KZM72237.1"/>
    <property type="molecule type" value="Genomic_DNA"/>
</dbReference>
<name>A0A164LBX0_9NOCA</name>
<keyword evidence="2" id="KW-1185">Reference proteome</keyword>